<evidence type="ECO:0000313" key="2">
    <source>
        <dbReference type="EMBL" id="RKO85068.1"/>
    </source>
</evidence>
<feature type="compositionally biased region" description="Gly residues" evidence="1">
    <location>
        <begin position="117"/>
        <end position="127"/>
    </location>
</feature>
<feature type="region of interest" description="Disordered" evidence="1">
    <location>
        <begin position="77"/>
        <end position="143"/>
    </location>
</feature>
<dbReference type="InterPro" id="IPR001611">
    <property type="entry name" value="Leu-rich_rpt"/>
</dbReference>
<dbReference type="OrthoDB" id="660555at2759"/>
<dbReference type="SUPFAM" id="SSF52058">
    <property type="entry name" value="L domain-like"/>
    <property type="match status" value="1"/>
</dbReference>
<evidence type="ECO:0000313" key="3">
    <source>
        <dbReference type="Proteomes" id="UP000269721"/>
    </source>
</evidence>
<organism evidence="2 3">
    <name type="scientific">Blyttiomyces helicus</name>
    <dbReference type="NCBI Taxonomy" id="388810"/>
    <lineage>
        <taxon>Eukaryota</taxon>
        <taxon>Fungi</taxon>
        <taxon>Fungi incertae sedis</taxon>
        <taxon>Chytridiomycota</taxon>
        <taxon>Chytridiomycota incertae sedis</taxon>
        <taxon>Chytridiomycetes</taxon>
        <taxon>Chytridiomycetes incertae sedis</taxon>
        <taxon>Blyttiomyces</taxon>
    </lineage>
</organism>
<feature type="region of interest" description="Disordered" evidence="1">
    <location>
        <begin position="227"/>
        <end position="263"/>
    </location>
</feature>
<feature type="compositionally biased region" description="Acidic residues" evidence="1">
    <location>
        <begin position="103"/>
        <end position="116"/>
    </location>
</feature>
<keyword evidence="3" id="KW-1185">Reference proteome</keyword>
<dbReference type="AlphaFoldDB" id="A0A4P9W2N7"/>
<dbReference type="EMBL" id="KZ999442">
    <property type="protein sequence ID" value="RKO85068.1"/>
    <property type="molecule type" value="Genomic_DNA"/>
</dbReference>
<dbReference type="Proteomes" id="UP000269721">
    <property type="component" value="Unassembled WGS sequence"/>
</dbReference>
<feature type="compositionally biased region" description="Basic and acidic residues" evidence="1">
    <location>
        <begin position="93"/>
        <end position="102"/>
    </location>
</feature>
<accession>A0A4P9W2N7</accession>
<dbReference type="InterPro" id="IPR032675">
    <property type="entry name" value="LRR_dom_sf"/>
</dbReference>
<evidence type="ECO:0000256" key="1">
    <source>
        <dbReference type="SAM" id="MobiDB-lite"/>
    </source>
</evidence>
<gene>
    <name evidence="2" type="ORF">BDK51DRAFT_26713</name>
</gene>
<feature type="non-terminal residue" evidence="2">
    <location>
        <position position="1"/>
    </location>
</feature>
<proteinExistence type="predicted"/>
<name>A0A4P9W2N7_9FUNG</name>
<reference evidence="3" key="1">
    <citation type="journal article" date="2018" name="Nat. Microbiol.">
        <title>Leveraging single-cell genomics to expand the fungal tree of life.</title>
        <authorList>
            <person name="Ahrendt S.R."/>
            <person name="Quandt C.A."/>
            <person name="Ciobanu D."/>
            <person name="Clum A."/>
            <person name="Salamov A."/>
            <person name="Andreopoulos B."/>
            <person name="Cheng J.F."/>
            <person name="Woyke T."/>
            <person name="Pelin A."/>
            <person name="Henrissat B."/>
            <person name="Reynolds N.K."/>
            <person name="Benny G.L."/>
            <person name="Smith M.E."/>
            <person name="James T.Y."/>
            <person name="Grigoriev I.V."/>
        </authorList>
    </citation>
    <scope>NUCLEOTIDE SEQUENCE [LARGE SCALE GENOMIC DNA]</scope>
</reference>
<dbReference type="Gene3D" id="3.80.10.10">
    <property type="entry name" value="Ribonuclease Inhibitor"/>
    <property type="match status" value="1"/>
</dbReference>
<dbReference type="PROSITE" id="PS51450">
    <property type="entry name" value="LRR"/>
    <property type="match status" value="1"/>
</dbReference>
<protein>
    <submittedName>
        <fullName evidence="2">Uncharacterized protein</fullName>
    </submittedName>
</protein>
<feature type="compositionally biased region" description="Acidic residues" evidence="1">
    <location>
        <begin position="78"/>
        <end position="92"/>
    </location>
</feature>
<feature type="compositionally biased region" description="Acidic residues" evidence="1">
    <location>
        <begin position="248"/>
        <end position="260"/>
    </location>
</feature>
<sequence length="301" mass="33001">GNNLFRTIPNFLPQTFPHLTYLDFSHNKILAVPPNLSDLEDLELLDVEGNTELPSQLPPTLRSLVDMGKLMVFHEPPEDLDVEMDVDEDEDAEKPKPKKSEYYETDEEDEDDDEDGGGVGMERGGSRGSVKMERTGSSRGTLAPEWAGSLTVVAMARTASASSVASSAGLEPLSTDALREEARLFFARVVAAEDAELESTLRRRWAVGDAALVKYVARRYAQEAGKPIVVGGGGPRRGTPREGRSDDEGSVEGGESDDEALVARKAASRQVDFARKVKERNLKQELREGRKMKASLHKSDE</sequence>